<feature type="transmembrane region" description="Helical" evidence="10">
    <location>
        <begin position="196"/>
        <end position="215"/>
    </location>
</feature>
<dbReference type="OrthoDB" id="10049706at2759"/>
<evidence type="ECO:0000256" key="9">
    <source>
        <dbReference type="SAM" id="MobiDB-lite"/>
    </source>
</evidence>
<feature type="transmembrane region" description="Helical" evidence="10">
    <location>
        <begin position="249"/>
        <end position="267"/>
    </location>
</feature>
<dbReference type="Gene3D" id="1.20.1070.10">
    <property type="entry name" value="Rhodopsin 7-helix transmembrane proteins"/>
    <property type="match status" value="1"/>
</dbReference>
<evidence type="ECO:0000256" key="3">
    <source>
        <dbReference type="ARBA" id="ARBA00022692"/>
    </source>
</evidence>
<reference evidence="13" key="1">
    <citation type="submission" date="2025-08" db="UniProtKB">
        <authorList>
            <consortium name="RefSeq"/>
        </authorList>
    </citation>
    <scope>IDENTIFICATION</scope>
    <source>
        <strain evidence="13">Airmid</strain>
    </source>
</reference>
<organism evidence="12 13">
    <name type="scientific">Dermatophagoides pteronyssinus</name>
    <name type="common">European house dust mite</name>
    <dbReference type="NCBI Taxonomy" id="6956"/>
    <lineage>
        <taxon>Eukaryota</taxon>
        <taxon>Metazoa</taxon>
        <taxon>Ecdysozoa</taxon>
        <taxon>Arthropoda</taxon>
        <taxon>Chelicerata</taxon>
        <taxon>Arachnida</taxon>
        <taxon>Acari</taxon>
        <taxon>Acariformes</taxon>
        <taxon>Sarcoptiformes</taxon>
        <taxon>Astigmata</taxon>
        <taxon>Psoroptidia</taxon>
        <taxon>Analgoidea</taxon>
        <taxon>Pyroglyphidae</taxon>
        <taxon>Dermatophagoidinae</taxon>
        <taxon>Dermatophagoides</taxon>
    </lineage>
</organism>
<dbReference type="GO" id="GO:0008188">
    <property type="term" value="F:neuropeptide receptor activity"/>
    <property type="evidence" value="ECO:0007669"/>
    <property type="project" value="TreeGrafter"/>
</dbReference>
<dbReference type="AlphaFoldDB" id="A0A6P6XP07"/>
<name>A0A6P6XP07_DERPT</name>
<evidence type="ECO:0000313" key="12">
    <source>
        <dbReference type="Proteomes" id="UP000515146"/>
    </source>
</evidence>
<feature type="compositionally biased region" description="Low complexity" evidence="9">
    <location>
        <begin position="20"/>
        <end position="29"/>
    </location>
</feature>
<sequence length="421" mass="48198">MMNNNGNGVGVGGGNDMFINTNINNNNHNNQHHHQNNENNNNNETLSSLLLSSSIQNNDSDHSGYIPYESRPETYIVPIIFLFIFVIGTIGNGTVIYIFYQHKSMRTVANVYILSLAIGDLAMILITVPFVSTIYTFESWPYGLAVCKISEFARDLSIGVTVFTLTSLSVQRYTATHHPIRYLSHKGRTTLTQANTFIWFLATILAIPGAYYSFIMKVAVNDNHTINVCYPFPSQLGDWYPKTIVMIKFLSYYAIPLIIITIFYSLMARSLIRTTENPVCNNDSHNKLLKNRRKISRIVLGLVVIFAICFFPNQVFMLWYHFNANSNENYNTFWHIWRIIGFVLSFLNSCLNPIVLCCISGVFRSHFKRYIFACCYSNVQRSRETSITPGFRSINSIDLNTKSKWPDIDQNNKPIMNRITL</sequence>
<comment type="similarity">
    <text evidence="2">Belongs to the G-protein coupled receptor 1 family.</text>
</comment>
<dbReference type="OMA" id="HAFTTSH"/>
<evidence type="ECO:0000256" key="1">
    <source>
        <dbReference type="ARBA" id="ARBA00004141"/>
    </source>
</evidence>
<dbReference type="SUPFAM" id="SSF81321">
    <property type="entry name" value="Family A G protein-coupled receptor-like"/>
    <property type="match status" value="1"/>
</dbReference>
<dbReference type="PRINTS" id="PR00237">
    <property type="entry name" value="GPCRRHODOPSN"/>
</dbReference>
<evidence type="ECO:0000256" key="6">
    <source>
        <dbReference type="ARBA" id="ARBA00023136"/>
    </source>
</evidence>
<keyword evidence="7" id="KW-0675">Receptor</keyword>
<evidence type="ECO:0000256" key="7">
    <source>
        <dbReference type="ARBA" id="ARBA00023170"/>
    </source>
</evidence>
<evidence type="ECO:0000259" key="11">
    <source>
        <dbReference type="PROSITE" id="PS50262"/>
    </source>
</evidence>
<feature type="region of interest" description="Disordered" evidence="9">
    <location>
        <begin position="20"/>
        <end position="43"/>
    </location>
</feature>
<comment type="subcellular location">
    <subcellularLocation>
        <location evidence="1">Membrane</location>
        <topology evidence="1">Multi-pass membrane protein</topology>
    </subcellularLocation>
</comment>
<keyword evidence="6 10" id="KW-0472">Membrane</keyword>
<dbReference type="GO" id="GO:0005886">
    <property type="term" value="C:plasma membrane"/>
    <property type="evidence" value="ECO:0007669"/>
    <property type="project" value="TreeGrafter"/>
</dbReference>
<feature type="transmembrane region" description="Helical" evidence="10">
    <location>
        <begin position="298"/>
        <end position="319"/>
    </location>
</feature>
<accession>A0A6P6XP07</accession>
<keyword evidence="5" id="KW-0297">G-protein coupled receptor</keyword>
<feature type="domain" description="G-protein coupled receptors family 1 profile" evidence="11">
    <location>
        <begin position="91"/>
        <end position="356"/>
    </location>
</feature>
<evidence type="ECO:0000313" key="13">
    <source>
        <dbReference type="RefSeq" id="XP_027195205.1"/>
    </source>
</evidence>
<evidence type="ECO:0000256" key="10">
    <source>
        <dbReference type="SAM" id="Phobius"/>
    </source>
</evidence>
<gene>
    <name evidence="13" type="primary">LOC113789816</name>
</gene>
<dbReference type="SMART" id="SM01381">
    <property type="entry name" value="7TM_GPCR_Srsx"/>
    <property type="match status" value="1"/>
</dbReference>
<proteinExistence type="inferred from homology"/>
<dbReference type="Proteomes" id="UP000515146">
    <property type="component" value="Unplaced"/>
</dbReference>
<dbReference type="Pfam" id="PF00001">
    <property type="entry name" value="7tm_1"/>
    <property type="match status" value="1"/>
</dbReference>
<dbReference type="PANTHER" id="PTHR45695">
    <property type="entry name" value="LEUCOKININ RECEPTOR-RELATED"/>
    <property type="match status" value="1"/>
</dbReference>
<feature type="transmembrane region" description="Helical" evidence="10">
    <location>
        <begin position="156"/>
        <end position="175"/>
    </location>
</feature>
<dbReference type="InterPro" id="IPR017452">
    <property type="entry name" value="GPCR_Rhodpsn_7TM"/>
</dbReference>
<feature type="transmembrane region" description="Helical" evidence="10">
    <location>
        <begin position="339"/>
        <end position="363"/>
    </location>
</feature>
<dbReference type="InParanoid" id="A0A6P6XP07"/>
<dbReference type="RefSeq" id="XP_027195205.1">
    <property type="nucleotide sequence ID" value="XM_027339404.1"/>
</dbReference>
<dbReference type="InterPro" id="IPR000276">
    <property type="entry name" value="GPCR_Rhodpsn"/>
</dbReference>
<keyword evidence="8" id="KW-0807">Transducer</keyword>
<feature type="transmembrane region" description="Helical" evidence="10">
    <location>
        <begin position="75"/>
        <end position="100"/>
    </location>
</feature>
<keyword evidence="4 10" id="KW-1133">Transmembrane helix</keyword>
<keyword evidence="3 10" id="KW-0812">Transmembrane</keyword>
<dbReference type="PROSITE" id="PS50262">
    <property type="entry name" value="G_PROTEIN_RECEP_F1_2"/>
    <property type="match status" value="1"/>
</dbReference>
<protein>
    <submittedName>
        <fullName evidence="13">Neuropeptide CCHamide-1 receptor-like isoform X2</fullName>
    </submittedName>
</protein>
<keyword evidence="12" id="KW-1185">Reference proteome</keyword>
<evidence type="ECO:0000256" key="5">
    <source>
        <dbReference type="ARBA" id="ARBA00023040"/>
    </source>
</evidence>
<dbReference type="PANTHER" id="PTHR45695:SF26">
    <property type="entry name" value="NEUROPEPTIDE CCHAMIDE-1 RECEPTOR"/>
    <property type="match status" value="1"/>
</dbReference>
<evidence type="ECO:0000256" key="2">
    <source>
        <dbReference type="ARBA" id="ARBA00010663"/>
    </source>
</evidence>
<dbReference type="FunCoup" id="A0A6P6XP07">
    <property type="interactions" value="115"/>
</dbReference>
<feature type="transmembrane region" description="Helical" evidence="10">
    <location>
        <begin position="112"/>
        <end position="136"/>
    </location>
</feature>
<evidence type="ECO:0000256" key="4">
    <source>
        <dbReference type="ARBA" id="ARBA00022989"/>
    </source>
</evidence>
<evidence type="ECO:0000256" key="8">
    <source>
        <dbReference type="ARBA" id="ARBA00023224"/>
    </source>
</evidence>